<dbReference type="GO" id="GO:0005886">
    <property type="term" value="C:plasma membrane"/>
    <property type="evidence" value="ECO:0007669"/>
    <property type="project" value="UniProtKB-SubCell"/>
</dbReference>
<gene>
    <name evidence="24" type="ORF">Thi970DRAFT_02024</name>
</gene>
<evidence type="ECO:0000256" key="8">
    <source>
        <dbReference type="ARBA" id="ARBA00022741"/>
    </source>
</evidence>
<keyword evidence="7" id="KW-0812">Transmembrane</keyword>
<accession>H8Z384</accession>
<evidence type="ECO:0000256" key="3">
    <source>
        <dbReference type="ARBA" id="ARBA00012438"/>
    </source>
</evidence>
<dbReference type="FunFam" id="1.10.287.130:FF:000002">
    <property type="entry name" value="Two-component osmosensing histidine kinase"/>
    <property type="match status" value="1"/>
</dbReference>
<reference evidence="24 25" key="2">
    <citation type="submission" date="2011-11" db="EMBL/GenBank/DDBJ databases">
        <authorList>
            <consortium name="US DOE Joint Genome Institute"/>
            <person name="Lucas S."/>
            <person name="Han J."/>
            <person name="Lapidus A."/>
            <person name="Cheng J.-F."/>
            <person name="Goodwin L."/>
            <person name="Pitluck S."/>
            <person name="Peters L."/>
            <person name="Ovchinnikova G."/>
            <person name="Zhang X."/>
            <person name="Detter J.C."/>
            <person name="Han C."/>
            <person name="Tapia R."/>
            <person name="Land M."/>
            <person name="Hauser L."/>
            <person name="Kyrpides N."/>
            <person name="Ivanova N."/>
            <person name="Pagani I."/>
            <person name="Vogl K."/>
            <person name="Liu Z."/>
            <person name="Overmann J."/>
            <person name="Frigaard N.-U."/>
            <person name="Bryant D."/>
            <person name="Woyke T."/>
        </authorList>
    </citation>
    <scope>NUCLEOTIDE SEQUENCE [LARGE SCALE GENOMIC DNA]</scope>
    <source>
        <strain evidence="24 25">970</strain>
    </source>
</reference>
<keyword evidence="6" id="KW-0808">Transferase</keyword>
<dbReference type="GO" id="GO:0005524">
    <property type="term" value="F:ATP binding"/>
    <property type="evidence" value="ECO:0007669"/>
    <property type="project" value="UniProtKB-KW"/>
</dbReference>
<comment type="catalytic activity">
    <reaction evidence="1">
        <text>ATP + protein L-histidine = ADP + protein N-phospho-L-histidine.</text>
        <dbReference type="EC" id="2.7.13.3"/>
    </reaction>
</comment>
<dbReference type="CDD" id="cd16922">
    <property type="entry name" value="HATPase_EvgS-ArcB-TorS-like"/>
    <property type="match status" value="1"/>
</dbReference>
<evidence type="ECO:0000256" key="15">
    <source>
        <dbReference type="ARBA" id="ARBA00068150"/>
    </source>
</evidence>
<dbReference type="SUPFAM" id="SSF47384">
    <property type="entry name" value="Homodimeric domain of signal transducing histidine kinase"/>
    <property type="match status" value="1"/>
</dbReference>
<organism evidence="24 25">
    <name type="scientific">Thiorhodovibrio frisius</name>
    <dbReference type="NCBI Taxonomy" id="631362"/>
    <lineage>
        <taxon>Bacteria</taxon>
        <taxon>Pseudomonadati</taxon>
        <taxon>Pseudomonadota</taxon>
        <taxon>Gammaproteobacteria</taxon>
        <taxon>Chromatiales</taxon>
        <taxon>Chromatiaceae</taxon>
        <taxon>Thiorhodovibrio</taxon>
    </lineage>
</organism>
<dbReference type="PROSITE" id="PS50112">
    <property type="entry name" value="PAS"/>
    <property type="match status" value="1"/>
</dbReference>
<dbReference type="InterPro" id="IPR013656">
    <property type="entry name" value="PAS_4"/>
</dbReference>
<dbReference type="InterPro" id="IPR000700">
    <property type="entry name" value="PAS-assoc_C"/>
</dbReference>
<dbReference type="InterPro" id="IPR001789">
    <property type="entry name" value="Sig_transdc_resp-reg_receiver"/>
</dbReference>
<dbReference type="Pfam" id="PF00512">
    <property type="entry name" value="HisKA"/>
    <property type="match status" value="1"/>
</dbReference>
<dbReference type="InterPro" id="IPR003661">
    <property type="entry name" value="HisK_dim/P_dom"/>
</dbReference>
<evidence type="ECO:0000256" key="13">
    <source>
        <dbReference type="ARBA" id="ARBA00023136"/>
    </source>
</evidence>
<evidence type="ECO:0000256" key="9">
    <source>
        <dbReference type="ARBA" id="ARBA00022777"/>
    </source>
</evidence>
<dbReference type="GO" id="GO:0006355">
    <property type="term" value="P:regulation of DNA-templated transcription"/>
    <property type="evidence" value="ECO:0007669"/>
    <property type="project" value="InterPro"/>
</dbReference>
<dbReference type="Gene3D" id="3.30.450.20">
    <property type="entry name" value="PAS domain"/>
    <property type="match status" value="2"/>
</dbReference>
<dbReference type="SUPFAM" id="SSF52172">
    <property type="entry name" value="CheY-like"/>
    <property type="match status" value="1"/>
</dbReference>
<dbReference type="InterPro" id="IPR011006">
    <property type="entry name" value="CheY-like_superfamily"/>
</dbReference>
<dbReference type="InterPro" id="IPR008207">
    <property type="entry name" value="Sig_transdc_His_kin_Hpt_dom"/>
</dbReference>
<evidence type="ECO:0000259" key="21">
    <source>
        <dbReference type="PROSITE" id="PS50112"/>
    </source>
</evidence>
<keyword evidence="5 17" id="KW-0597">Phosphoprotein</keyword>
<dbReference type="EMBL" id="JH603169">
    <property type="protein sequence ID" value="EIC21792.1"/>
    <property type="molecule type" value="Genomic_DNA"/>
</dbReference>
<dbReference type="Gene3D" id="3.30.565.10">
    <property type="entry name" value="Histidine kinase-like ATPase, C-terminal domain"/>
    <property type="match status" value="1"/>
</dbReference>
<evidence type="ECO:0000256" key="12">
    <source>
        <dbReference type="ARBA" id="ARBA00023012"/>
    </source>
</evidence>
<feature type="domain" description="PAC" evidence="22">
    <location>
        <begin position="259"/>
        <end position="310"/>
    </location>
</feature>
<dbReference type="SUPFAM" id="SSF47226">
    <property type="entry name" value="Histidine-containing phosphotransfer domain, HPT domain"/>
    <property type="match status" value="1"/>
</dbReference>
<dbReference type="PANTHER" id="PTHR45339">
    <property type="entry name" value="HYBRID SIGNAL TRANSDUCTION HISTIDINE KINASE J"/>
    <property type="match status" value="1"/>
</dbReference>
<evidence type="ECO:0000256" key="6">
    <source>
        <dbReference type="ARBA" id="ARBA00022679"/>
    </source>
</evidence>
<evidence type="ECO:0000256" key="1">
    <source>
        <dbReference type="ARBA" id="ARBA00000085"/>
    </source>
</evidence>
<keyword evidence="12" id="KW-0902">Two-component regulatory system</keyword>
<evidence type="ECO:0000256" key="14">
    <source>
        <dbReference type="ARBA" id="ARBA00064003"/>
    </source>
</evidence>
<dbReference type="SUPFAM" id="SSF55874">
    <property type="entry name" value="ATPase domain of HSP90 chaperone/DNA topoisomerase II/histidine kinase"/>
    <property type="match status" value="1"/>
</dbReference>
<feature type="domain" description="Response regulatory" evidence="20">
    <location>
        <begin position="571"/>
        <end position="688"/>
    </location>
</feature>
<keyword evidence="8" id="KW-0547">Nucleotide-binding</keyword>
<keyword evidence="10" id="KW-0067">ATP-binding</keyword>
<sequence length="938" mass="102973">METTTAMPRPKILLIDGSADDLERLRGAIGMDYEVLQADQDGLEGQFAARSAELERSEAKLRTMFELLPMGISITDPDGRLVDCNQAAETLLGIPRAEHLRRSFDGPQWRLLRPDGSEMPVEEYASVRALREGRVVRDVEMGVERPEGVTWLSVSAMPAAHPAYGVVIAFIDITERKRLAQDLDTRMRELRAILDNSSVAIAFVRDRRQVWVNQRMCELFGYSLDEMVGMPTEHFYHNREDYERIGREGYPALMRGERFFTETLMRRRDGSRLWIKVQGKLIDPAKPEAGSIWILQDISDYKAVQAELTAAKEAAEAATKAKSAFLAHMSHEIRTPMNGIIGLSELALQQTVNPITRRYLEQLHHSGINLLGILNDILDQSKIDAGQLSLEETPFDRDRLLESERSLFAPIATGKGLELAIEADPKVPRWLVGDELRLRQVLSNLLSNAIKFTETGRITLQIACIECTEAVTRLRWTVTDTGIGMDRETRARLFQPFTQGDDSIARRFGGTGLGLSISRRLIEMMGGQLEVESALEGGSRFSFEVRLKIAEAPSAAAQTDVSARVDLSGVRVLVAEDQPINQQVIRGMLALLGTEAIIVGDGQQALEQLAASAPPDLVLMDIQMPRMDGLTATRQLRANPAWRELPVIALTAGVTAAEREKITTAGMSDLLPKPVTLDTLNATIARWLAPATIQPEPASRTVEADAAEGTPVRPAADGSTSTPTLHLASAPEDKPSTLVGFDLSTLNEIYDKQEDINNLLRGFADSVRDNVDNIAGAIAREDWTTAYRGTHQLKGVAANVGATRLSAAAEALDNILGEVLEAGSSPDSITQLAPLIERLRGAHADALAQIAALGTLERSVQPLADPGEASRQLHELRALLRQSRFVSPAMLERLRTSLPESSRASLEAMKACLRVFDYPSAELCLQALIDQQAPDQTP</sequence>
<keyword evidence="9" id="KW-0418">Kinase</keyword>
<comment type="subunit">
    <text evidence="14">At low DSF concentrations, interacts with RpfF.</text>
</comment>
<dbReference type="eggNOG" id="COG5002">
    <property type="taxonomic scope" value="Bacteria"/>
</dbReference>
<dbReference type="InterPro" id="IPR000014">
    <property type="entry name" value="PAS"/>
</dbReference>
<dbReference type="SMART" id="SM00388">
    <property type="entry name" value="HisKA"/>
    <property type="match status" value="1"/>
</dbReference>
<evidence type="ECO:0000259" key="19">
    <source>
        <dbReference type="PROSITE" id="PS50109"/>
    </source>
</evidence>
<evidence type="ECO:0000256" key="5">
    <source>
        <dbReference type="ARBA" id="ARBA00022553"/>
    </source>
</evidence>
<dbReference type="InterPro" id="IPR005467">
    <property type="entry name" value="His_kinase_dom"/>
</dbReference>
<evidence type="ECO:0000256" key="17">
    <source>
        <dbReference type="PROSITE-ProRule" id="PRU00169"/>
    </source>
</evidence>
<dbReference type="PROSITE" id="PS50113">
    <property type="entry name" value="PAC"/>
    <property type="match status" value="1"/>
</dbReference>
<dbReference type="SMART" id="SM00448">
    <property type="entry name" value="REC"/>
    <property type="match status" value="1"/>
</dbReference>
<dbReference type="Gene3D" id="3.40.50.2300">
    <property type="match status" value="1"/>
</dbReference>
<evidence type="ECO:0000256" key="18">
    <source>
        <dbReference type="SAM" id="MobiDB-lite"/>
    </source>
</evidence>
<proteinExistence type="predicted"/>
<dbReference type="SUPFAM" id="SSF55785">
    <property type="entry name" value="PYP-like sensor domain (PAS domain)"/>
    <property type="match status" value="2"/>
</dbReference>
<dbReference type="Pfam" id="PF00989">
    <property type="entry name" value="PAS"/>
    <property type="match status" value="1"/>
</dbReference>
<dbReference type="PROSITE" id="PS50894">
    <property type="entry name" value="HPT"/>
    <property type="match status" value="1"/>
</dbReference>
<keyword evidence="11" id="KW-1133">Transmembrane helix</keyword>
<dbReference type="CDD" id="cd00082">
    <property type="entry name" value="HisKA"/>
    <property type="match status" value="1"/>
</dbReference>
<feature type="domain" description="Histidine kinase" evidence="19">
    <location>
        <begin position="328"/>
        <end position="549"/>
    </location>
</feature>
<dbReference type="InterPro" id="IPR035965">
    <property type="entry name" value="PAS-like_dom_sf"/>
</dbReference>
<dbReference type="Pfam" id="PF02518">
    <property type="entry name" value="HATPase_c"/>
    <property type="match status" value="1"/>
</dbReference>
<dbReference type="Proteomes" id="UP000002964">
    <property type="component" value="Unassembled WGS sequence"/>
</dbReference>
<dbReference type="OrthoDB" id="5555106at2"/>
<dbReference type="SMART" id="SM00387">
    <property type="entry name" value="HATPase_c"/>
    <property type="match status" value="1"/>
</dbReference>
<dbReference type="InterPro" id="IPR036097">
    <property type="entry name" value="HisK_dim/P_sf"/>
</dbReference>
<evidence type="ECO:0000313" key="25">
    <source>
        <dbReference type="Proteomes" id="UP000002964"/>
    </source>
</evidence>
<keyword evidence="13" id="KW-0472">Membrane</keyword>
<evidence type="ECO:0000256" key="10">
    <source>
        <dbReference type="ARBA" id="ARBA00022840"/>
    </source>
</evidence>
<feature type="domain" description="PAS" evidence="21">
    <location>
        <begin position="57"/>
        <end position="133"/>
    </location>
</feature>
<dbReference type="InterPro" id="IPR036641">
    <property type="entry name" value="HPT_dom_sf"/>
</dbReference>
<feature type="region of interest" description="Disordered" evidence="18">
    <location>
        <begin position="695"/>
        <end position="731"/>
    </location>
</feature>
<dbReference type="Pfam" id="PF00072">
    <property type="entry name" value="Response_reg"/>
    <property type="match status" value="1"/>
</dbReference>
<dbReference type="AlphaFoldDB" id="H8Z384"/>
<keyword evidence="25" id="KW-1185">Reference proteome</keyword>
<evidence type="ECO:0000256" key="2">
    <source>
        <dbReference type="ARBA" id="ARBA00004651"/>
    </source>
</evidence>
<dbReference type="Pfam" id="PF01627">
    <property type="entry name" value="Hpt"/>
    <property type="match status" value="1"/>
</dbReference>
<protein>
    <recommendedName>
        <fullName evidence="15">Sensory/regulatory protein RpfC</fullName>
        <ecNumber evidence="3">2.7.13.3</ecNumber>
    </recommendedName>
</protein>
<feature type="modified residue" description="4-aspartylphosphate" evidence="17">
    <location>
        <position position="621"/>
    </location>
</feature>
<dbReference type="Gene3D" id="1.20.120.160">
    <property type="entry name" value="HPT domain"/>
    <property type="match status" value="1"/>
</dbReference>
<dbReference type="Gene3D" id="1.10.287.130">
    <property type="match status" value="1"/>
</dbReference>
<evidence type="ECO:0000259" key="22">
    <source>
        <dbReference type="PROSITE" id="PS50113"/>
    </source>
</evidence>
<dbReference type="SMART" id="SM00091">
    <property type="entry name" value="PAS"/>
    <property type="match status" value="2"/>
</dbReference>
<dbReference type="NCBIfam" id="TIGR00229">
    <property type="entry name" value="sensory_box"/>
    <property type="match status" value="2"/>
</dbReference>
<dbReference type="PROSITE" id="PS50110">
    <property type="entry name" value="RESPONSE_REGULATORY"/>
    <property type="match status" value="1"/>
</dbReference>
<feature type="domain" description="HPt" evidence="23">
    <location>
        <begin position="752"/>
        <end position="853"/>
    </location>
</feature>
<evidence type="ECO:0000256" key="4">
    <source>
        <dbReference type="ARBA" id="ARBA00022475"/>
    </source>
</evidence>
<dbReference type="PROSITE" id="PS50109">
    <property type="entry name" value="HIS_KIN"/>
    <property type="match status" value="1"/>
</dbReference>
<comment type="subcellular location">
    <subcellularLocation>
        <location evidence="2">Cell membrane</location>
        <topology evidence="2">Multi-pass membrane protein</topology>
    </subcellularLocation>
</comment>
<dbReference type="InterPro" id="IPR004358">
    <property type="entry name" value="Sig_transdc_His_kin-like_C"/>
</dbReference>
<evidence type="ECO:0000256" key="16">
    <source>
        <dbReference type="PROSITE-ProRule" id="PRU00110"/>
    </source>
</evidence>
<feature type="modified residue" description="Phosphohistidine" evidence="16">
    <location>
        <position position="791"/>
    </location>
</feature>
<reference evidence="25" key="1">
    <citation type="submission" date="2011-06" db="EMBL/GenBank/DDBJ databases">
        <authorList>
            <consortium name="US DOE Joint Genome Institute (JGI-PGF)"/>
            <person name="Lucas S."/>
            <person name="Han J."/>
            <person name="Lapidus A."/>
            <person name="Cheng J.-F."/>
            <person name="Goodwin L."/>
            <person name="Pitluck S."/>
            <person name="Peters L."/>
            <person name="Land M.L."/>
            <person name="Hauser L."/>
            <person name="Vogl K."/>
            <person name="Liu Z."/>
            <person name="Overmann J."/>
            <person name="Frigaard N.-U."/>
            <person name="Bryant D.A."/>
            <person name="Woyke T.J."/>
        </authorList>
    </citation>
    <scope>NUCLEOTIDE SEQUENCE [LARGE SCALE GENOMIC DNA]</scope>
    <source>
        <strain evidence="25">970</strain>
    </source>
</reference>
<evidence type="ECO:0000259" key="23">
    <source>
        <dbReference type="PROSITE" id="PS50894"/>
    </source>
</evidence>
<keyword evidence="4" id="KW-1003">Cell membrane</keyword>
<dbReference type="InterPro" id="IPR036890">
    <property type="entry name" value="HATPase_C_sf"/>
</dbReference>
<evidence type="ECO:0000256" key="11">
    <source>
        <dbReference type="ARBA" id="ARBA00022989"/>
    </source>
</evidence>
<dbReference type="EC" id="2.7.13.3" evidence="3"/>
<dbReference type="HOGENOM" id="CLU_000445_114_23_6"/>
<dbReference type="PANTHER" id="PTHR45339:SF1">
    <property type="entry name" value="HYBRID SIGNAL TRANSDUCTION HISTIDINE KINASE J"/>
    <property type="match status" value="1"/>
</dbReference>
<dbReference type="InterPro" id="IPR003594">
    <property type="entry name" value="HATPase_dom"/>
</dbReference>
<dbReference type="CDD" id="cd00130">
    <property type="entry name" value="PAS"/>
    <property type="match status" value="2"/>
</dbReference>
<evidence type="ECO:0000259" key="20">
    <source>
        <dbReference type="PROSITE" id="PS50110"/>
    </source>
</evidence>
<dbReference type="CDD" id="cd17546">
    <property type="entry name" value="REC_hyHK_CKI1_RcsC-like"/>
    <property type="match status" value="1"/>
</dbReference>
<dbReference type="GO" id="GO:0000155">
    <property type="term" value="F:phosphorelay sensor kinase activity"/>
    <property type="evidence" value="ECO:0007669"/>
    <property type="project" value="InterPro"/>
</dbReference>
<evidence type="ECO:0000313" key="24">
    <source>
        <dbReference type="EMBL" id="EIC21792.1"/>
    </source>
</evidence>
<dbReference type="InterPro" id="IPR013767">
    <property type="entry name" value="PAS_fold"/>
</dbReference>
<evidence type="ECO:0000256" key="7">
    <source>
        <dbReference type="ARBA" id="ARBA00022692"/>
    </source>
</evidence>
<dbReference type="PRINTS" id="PR00344">
    <property type="entry name" value="BCTRLSENSOR"/>
</dbReference>
<dbReference type="Pfam" id="PF08448">
    <property type="entry name" value="PAS_4"/>
    <property type="match status" value="1"/>
</dbReference>
<name>H8Z384_9GAMM</name>
<dbReference type="FunFam" id="3.30.565.10:FF:000010">
    <property type="entry name" value="Sensor histidine kinase RcsC"/>
    <property type="match status" value="1"/>
</dbReference>
<dbReference type="STRING" id="631362.Thi970DRAFT_02024"/>